<dbReference type="Pfam" id="PF00551">
    <property type="entry name" value="Formyl_trans_N"/>
    <property type="match status" value="1"/>
</dbReference>
<evidence type="ECO:0000259" key="1">
    <source>
        <dbReference type="Pfam" id="PF00551"/>
    </source>
</evidence>
<keyword evidence="3" id="KW-1185">Reference proteome</keyword>
<dbReference type="SUPFAM" id="SSF53328">
    <property type="entry name" value="Formyltransferase"/>
    <property type="match status" value="1"/>
</dbReference>
<reference evidence="2 3" key="1">
    <citation type="submission" date="2021-03" db="EMBL/GenBank/DDBJ databases">
        <authorList>
            <person name="So Y."/>
        </authorList>
    </citation>
    <scope>NUCLEOTIDE SEQUENCE [LARGE SCALE GENOMIC DNA]</scope>
    <source>
        <strain evidence="2 3">SSH11</strain>
    </source>
</reference>
<dbReference type="InterPro" id="IPR002376">
    <property type="entry name" value="Formyl_transf_N"/>
</dbReference>
<evidence type="ECO:0000313" key="2">
    <source>
        <dbReference type="EMBL" id="MBP0443188.1"/>
    </source>
</evidence>
<accession>A0ABS4A859</accession>
<dbReference type="PANTHER" id="PTHR11138:SF5">
    <property type="entry name" value="METHIONYL-TRNA FORMYLTRANSFERASE, MITOCHONDRIAL"/>
    <property type="match status" value="1"/>
</dbReference>
<dbReference type="InterPro" id="IPR036477">
    <property type="entry name" value="Formyl_transf_N_sf"/>
</dbReference>
<dbReference type="Gene3D" id="3.40.50.170">
    <property type="entry name" value="Formyl transferase, N-terminal domain"/>
    <property type="match status" value="1"/>
</dbReference>
<name>A0ABS4A859_9PROT</name>
<protein>
    <recommendedName>
        <fullName evidence="1">Formyl transferase N-terminal domain-containing protein</fullName>
    </recommendedName>
</protein>
<feature type="domain" description="Formyl transferase N-terminal" evidence="1">
    <location>
        <begin position="45"/>
        <end position="148"/>
    </location>
</feature>
<dbReference type="Proteomes" id="UP000681594">
    <property type="component" value="Unassembled WGS sequence"/>
</dbReference>
<comment type="caution">
    <text evidence="2">The sequence shown here is derived from an EMBL/GenBank/DDBJ whole genome shotgun (WGS) entry which is preliminary data.</text>
</comment>
<gene>
    <name evidence="2" type="ORF">J8J14_00220</name>
</gene>
<proteinExistence type="predicted"/>
<dbReference type="CDD" id="cd08369">
    <property type="entry name" value="FMT_core"/>
    <property type="match status" value="1"/>
</dbReference>
<dbReference type="EMBL" id="JAGIZB010000001">
    <property type="protein sequence ID" value="MBP0443188.1"/>
    <property type="molecule type" value="Genomic_DNA"/>
</dbReference>
<sequence length="208" mass="22342">MLGYLAVNMALPQLLSRLSPRPGPLLRLCRDHQIPAMVVEDVNGPAFHRSLREAGAELVVTFHFDQILTAATLAIPARGGINIHPSMLPRHRGPIPGFWAAMEAEPAHGVTIHRLVPRIDAGAILAQQAVDLPPGTSASTAARLLHQAALPLAARVIEGLSQGEAEERQVEPLPYCPFPDRAALREGRRRGVRLVAAGDIPAALRARP</sequence>
<dbReference type="RefSeq" id="WP_209377416.1">
    <property type="nucleotide sequence ID" value="NZ_JAGIZB010000001.1"/>
</dbReference>
<evidence type="ECO:0000313" key="3">
    <source>
        <dbReference type="Proteomes" id="UP000681594"/>
    </source>
</evidence>
<dbReference type="PANTHER" id="PTHR11138">
    <property type="entry name" value="METHIONYL-TRNA FORMYLTRANSFERASE"/>
    <property type="match status" value="1"/>
</dbReference>
<organism evidence="2 3">
    <name type="scientific">Pararoseomonas baculiformis</name>
    <dbReference type="NCBI Taxonomy" id="2820812"/>
    <lineage>
        <taxon>Bacteria</taxon>
        <taxon>Pseudomonadati</taxon>
        <taxon>Pseudomonadota</taxon>
        <taxon>Alphaproteobacteria</taxon>
        <taxon>Acetobacterales</taxon>
        <taxon>Acetobacteraceae</taxon>
        <taxon>Pararoseomonas</taxon>
    </lineage>
</organism>